<accession>A0ABW3WZI6</accession>
<gene>
    <name evidence="1" type="ORF">ACFQ4G_10420</name>
</gene>
<keyword evidence="2" id="KW-1185">Reference proteome</keyword>
<evidence type="ECO:0000313" key="2">
    <source>
        <dbReference type="Proteomes" id="UP001597176"/>
    </source>
</evidence>
<dbReference type="Proteomes" id="UP001597176">
    <property type="component" value="Unassembled WGS sequence"/>
</dbReference>
<evidence type="ECO:0000313" key="1">
    <source>
        <dbReference type="EMBL" id="MFD1301999.1"/>
    </source>
</evidence>
<organism evidence="1 2">
    <name type="scientific">Methylobacterium marchantiae</name>
    <dbReference type="NCBI Taxonomy" id="600331"/>
    <lineage>
        <taxon>Bacteria</taxon>
        <taxon>Pseudomonadati</taxon>
        <taxon>Pseudomonadota</taxon>
        <taxon>Alphaproteobacteria</taxon>
        <taxon>Hyphomicrobiales</taxon>
        <taxon>Methylobacteriaceae</taxon>
        <taxon>Methylobacterium</taxon>
    </lineage>
</organism>
<proteinExistence type="predicted"/>
<dbReference type="RefSeq" id="WP_379040136.1">
    <property type="nucleotide sequence ID" value="NZ_JBHTND010000012.1"/>
</dbReference>
<sequence>MDLVSRLGLSDTLSDMSNVVPFARPRAAPAPQISDVVAVADDLFAALELLQGVTERAAAMGRPRREMEHTVRNLREAVSAVERALDCIGEGDEAGQG</sequence>
<reference evidence="2" key="1">
    <citation type="journal article" date="2019" name="Int. J. Syst. Evol. Microbiol.">
        <title>The Global Catalogue of Microorganisms (GCM) 10K type strain sequencing project: providing services to taxonomists for standard genome sequencing and annotation.</title>
        <authorList>
            <consortium name="The Broad Institute Genomics Platform"/>
            <consortium name="The Broad Institute Genome Sequencing Center for Infectious Disease"/>
            <person name="Wu L."/>
            <person name="Ma J."/>
        </authorList>
    </citation>
    <scope>NUCLEOTIDE SEQUENCE [LARGE SCALE GENOMIC DNA]</scope>
    <source>
        <strain evidence="2">CCUG 56108</strain>
    </source>
</reference>
<protein>
    <submittedName>
        <fullName evidence="1">Uncharacterized protein</fullName>
    </submittedName>
</protein>
<comment type="caution">
    <text evidence="1">The sequence shown here is derived from an EMBL/GenBank/DDBJ whole genome shotgun (WGS) entry which is preliminary data.</text>
</comment>
<name>A0ABW3WZI6_9HYPH</name>
<dbReference type="EMBL" id="JBHTND010000012">
    <property type="protein sequence ID" value="MFD1301999.1"/>
    <property type="molecule type" value="Genomic_DNA"/>
</dbReference>